<dbReference type="EMBL" id="BJWL01000200">
    <property type="protein sequence ID" value="GFS33807.1"/>
    <property type="molecule type" value="Genomic_DNA"/>
</dbReference>
<evidence type="ECO:0000259" key="6">
    <source>
        <dbReference type="Pfam" id="PF02362"/>
    </source>
</evidence>
<dbReference type="Gene3D" id="2.40.330.10">
    <property type="entry name" value="DNA-binding pseudobarrel domain"/>
    <property type="match status" value="1"/>
</dbReference>
<dbReference type="SUPFAM" id="SSF101936">
    <property type="entry name" value="DNA-binding pseudobarrel domain"/>
    <property type="match status" value="1"/>
</dbReference>
<organism evidence="7 8">
    <name type="scientific">Actinidia rufa</name>
    <dbReference type="NCBI Taxonomy" id="165716"/>
    <lineage>
        <taxon>Eukaryota</taxon>
        <taxon>Viridiplantae</taxon>
        <taxon>Streptophyta</taxon>
        <taxon>Embryophyta</taxon>
        <taxon>Tracheophyta</taxon>
        <taxon>Spermatophyta</taxon>
        <taxon>Magnoliopsida</taxon>
        <taxon>eudicotyledons</taxon>
        <taxon>Gunneridae</taxon>
        <taxon>Pentapetalae</taxon>
        <taxon>asterids</taxon>
        <taxon>Ericales</taxon>
        <taxon>Actinidiaceae</taxon>
        <taxon>Actinidia</taxon>
    </lineage>
</organism>
<dbReference type="InterPro" id="IPR015300">
    <property type="entry name" value="DNA-bd_pseudobarrel_sf"/>
</dbReference>
<keyword evidence="4" id="KW-0804">Transcription</keyword>
<dbReference type="Pfam" id="PF02362">
    <property type="entry name" value="B3"/>
    <property type="match status" value="1"/>
</dbReference>
<keyword evidence="8" id="KW-1185">Reference proteome</keyword>
<evidence type="ECO:0000256" key="2">
    <source>
        <dbReference type="ARBA" id="ARBA00023015"/>
    </source>
</evidence>
<name>A0A7J0DFG1_9ERIC</name>
<dbReference type="GO" id="GO:0009725">
    <property type="term" value="P:response to hormone"/>
    <property type="evidence" value="ECO:0007669"/>
    <property type="project" value="InterPro"/>
</dbReference>
<gene>
    <name evidence="7" type="ORF">Acr_00g0030670</name>
</gene>
<dbReference type="PANTHER" id="PTHR31384:SF128">
    <property type="entry name" value="AUXIN RESPONSE FACTOR"/>
    <property type="match status" value="1"/>
</dbReference>
<dbReference type="InterPro" id="IPR044835">
    <property type="entry name" value="ARF_plant"/>
</dbReference>
<evidence type="ECO:0000313" key="8">
    <source>
        <dbReference type="Proteomes" id="UP000585474"/>
    </source>
</evidence>
<dbReference type="GO" id="GO:0006355">
    <property type="term" value="P:regulation of DNA-templated transcription"/>
    <property type="evidence" value="ECO:0007669"/>
    <property type="project" value="InterPro"/>
</dbReference>
<evidence type="ECO:0000256" key="1">
    <source>
        <dbReference type="ARBA" id="ARBA00004123"/>
    </source>
</evidence>
<evidence type="ECO:0000256" key="3">
    <source>
        <dbReference type="ARBA" id="ARBA00023125"/>
    </source>
</evidence>
<dbReference type="CDD" id="cd10017">
    <property type="entry name" value="B3_DNA"/>
    <property type="match status" value="1"/>
</dbReference>
<dbReference type="AlphaFoldDB" id="A0A7J0DFG1"/>
<protein>
    <submittedName>
        <fullName evidence="7">Auxin response factor 8</fullName>
    </submittedName>
</protein>
<comment type="caution">
    <text evidence="7">The sequence shown here is derived from an EMBL/GenBank/DDBJ whole genome shotgun (WGS) entry which is preliminary data.</text>
</comment>
<evidence type="ECO:0000256" key="5">
    <source>
        <dbReference type="ARBA" id="ARBA00023242"/>
    </source>
</evidence>
<evidence type="ECO:0000256" key="4">
    <source>
        <dbReference type="ARBA" id="ARBA00023163"/>
    </source>
</evidence>
<feature type="domain" description="TF-B3" evidence="6">
    <location>
        <begin position="62"/>
        <end position="120"/>
    </location>
</feature>
<sequence>MGEKKCLNSELWHACAGPLVSLPTVGSRVVYFPQGHSEQEEQKDTCVPVELGIPSKQPTNYFCKTLTASDTSTHGGFSVPRRAAEKVFPPLDFSQQPPCQELIARDLHDIEWKFRHIFRGR</sequence>
<dbReference type="PANTHER" id="PTHR31384">
    <property type="entry name" value="AUXIN RESPONSE FACTOR 4-RELATED"/>
    <property type="match status" value="1"/>
</dbReference>
<keyword evidence="3" id="KW-0238">DNA-binding</keyword>
<dbReference type="OrthoDB" id="2016915at2759"/>
<proteinExistence type="predicted"/>
<reference evidence="8" key="1">
    <citation type="submission" date="2019-07" db="EMBL/GenBank/DDBJ databases">
        <title>De Novo Assembly of kiwifruit Actinidia rufa.</title>
        <authorList>
            <person name="Sugita-Konishi S."/>
            <person name="Sato K."/>
            <person name="Mori E."/>
            <person name="Abe Y."/>
            <person name="Kisaki G."/>
            <person name="Hamano K."/>
            <person name="Suezawa K."/>
            <person name="Otani M."/>
            <person name="Fukuda T."/>
            <person name="Manabe T."/>
            <person name="Gomi K."/>
            <person name="Tabuchi M."/>
            <person name="Akimitsu K."/>
            <person name="Kataoka I."/>
        </authorList>
    </citation>
    <scope>NUCLEOTIDE SEQUENCE [LARGE SCALE GENOMIC DNA]</scope>
    <source>
        <strain evidence="8">cv. Fuchu</strain>
    </source>
</reference>
<comment type="subcellular location">
    <subcellularLocation>
        <location evidence="1">Nucleus</location>
    </subcellularLocation>
</comment>
<keyword evidence="5" id="KW-0539">Nucleus</keyword>
<dbReference type="InterPro" id="IPR003340">
    <property type="entry name" value="B3_DNA-bd"/>
</dbReference>
<keyword evidence="2" id="KW-0805">Transcription regulation</keyword>
<dbReference type="GO" id="GO:0003677">
    <property type="term" value="F:DNA binding"/>
    <property type="evidence" value="ECO:0007669"/>
    <property type="project" value="UniProtKB-KW"/>
</dbReference>
<dbReference type="GO" id="GO:0005634">
    <property type="term" value="C:nucleus"/>
    <property type="evidence" value="ECO:0007669"/>
    <property type="project" value="UniProtKB-SubCell"/>
</dbReference>
<dbReference type="Proteomes" id="UP000585474">
    <property type="component" value="Unassembled WGS sequence"/>
</dbReference>
<evidence type="ECO:0000313" key="7">
    <source>
        <dbReference type="EMBL" id="GFS33807.1"/>
    </source>
</evidence>
<accession>A0A7J0DFG1</accession>